<dbReference type="PANTHER" id="PTHR24349">
    <property type="entry name" value="SERINE/THREONINE-PROTEIN KINASE"/>
    <property type="match status" value="1"/>
</dbReference>
<dbReference type="InParanoid" id="A0A7N2LN39"/>
<dbReference type="InterPro" id="IPR050205">
    <property type="entry name" value="CDPK_Ser/Thr_kinases"/>
</dbReference>
<gene>
    <name evidence="8" type="primary">LOC115988899</name>
</gene>
<reference evidence="8 9" key="1">
    <citation type="journal article" date="2016" name="G3 (Bethesda)">
        <title>First Draft Assembly and Annotation of the Genome of a California Endemic Oak Quercus lobata Nee (Fagaceae).</title>
        <authorList>
            <person name="Sork V.L."/>
            <person name="Fitz-Gibbon S.T."/>
            <person name="Puiu D."/>
            <person name="Crepeau M."/>
            <person name="Gugger P.F."/>
            <person name="Sherman R."/>
            <person name="Stevens K."/>
            <person name="Langley C.H."/>
            <person name="Pellegrini M."/>
            <person name="Salzberg S.L."/>
        </authorList>
    </citation>
    <scope>NUCLEOTIDE SEQUENCE [LARGE SCALE GENOMIC DNA]</scope>
    <source>
        <strain evidence="8 9">cv. SW786</strain>
    </source>
</reference>
<dbReference type="KEGG" id="qlo:115967415"/>
<dbReference type="KEGG" id="qlo:115988899"/>
<keyword evidence="5" id="KW-0418">Kinase</keyword>
<dbReference type="GO" id="GO:0005524">
    <property type="term" value="F:ATP binding"/>
    <property type="evidence" value="ECO:0007669"/>
    <property type="project" value="UniProtKB-KW"/>
</dbReference>
<keyword evidence="9" id="KW-1185">Reference proteome</keyword>
<keyword evidence="3" id="KW-0808">Transferase</keyword>
<evidence type="ECO:0000256" key="4">
    <source>
        <dbReference type="ARBA" id="ARBA00022741"/>
    </source>
</evidence>
<evidence type="ECO:0000256" key="1">
    <source>
        <dbReference type="ARBA" id="ARBA00005354"/>
    </source>
</evidence>
<dbReference type="OrthoDB" id="9948461at2759"/>
<name>A0A7N2LN39_QUELO</name>
<keyword evidence="6" id="KW-0067">ATP-binding</keyword>
<dbReference type="GeneID" id="115988899"/>
<dbReference type="SUPFAM" id="SSF56112">
    <property type="entry name" value="Protein kinase-like (PK-like)"/>
    <property type="match status" value="1"/>
</dbReference>
<keyword evidence="4" id="KW-0547">Nucleotide-binding</keyword>
<feature type="compositionally biased region" description="Basic and acidic residues" evidence="7">
    <location>
        <begin position="35"/>
        <end position="59"/>
    </location>
</feature>
<dbReference type="AlphaFoldDB" id="A0A7N2LN39"/>
<reference evidence="8" key="2">
    <citation type="submission" date="2021-01" db="UniProtKB">
        <authorList>
            <consortium name="EnsemblPlants"/>
        </authorList>
    </citation>
    <scope>IDENTIFICATION</scope>
</reference>
<evidence type="ECO:0000256" key="7">
    <source>
        <dbReference type="SAM" id="MobiDB-lite"/>
    </source>
</evidence>
<dbReference type="Proteomes" id="UP000594261">
    <property type="component" value="Chromosome 5"/>
</dbReference>
<dbReference type="EnsemblPlants" id="QL05p009032:mrna">
    <property type="protein sequence ID" value="QL05p009032:mrna"/>
    <property type="gene ID" value="QL05p009032"/>
</dbReference>
<organism evidence="8 9">
    <name type="scientific">Quercus lobata</name>
    <name type="common">Valley oak</name>
    <dbReference type="NCBI Taxonomy" id="97700"/>
    <lineage>
        <taxon>Eukaryota</taxon>
        <taxon>Viridiplantae</taxon>
        <taxon>Streptophyta</taxon>
        <taxon>Embryophyta</taxon>
        <taxon>Tracheophyta</taxon>
        <taxon>Spermatophyta</taxon>
        <taxon>Magnoliopsida</taxon>
        <taxon>eudicotyledons</taxon>
        <taxon>Gunneridae</taxon>
        <taxon>Pentapetalae</taxon>
        <taxon>rosids</taxon>
        <taxon>fabids</taxon>
        <taxon>Fagales</taxon>
        <taxon>Fagaceae</taxon>
        <taxon>Quercus</taxon>
    </lineage>
</organism>
<dbReference type="EMBL" id="LRBV02000005">
    <property type="status" value="NOT_ANNOTATED_CDS"/>
    <property type="molecule type" value="Genomic_DNA"/>
</dbReference>
<dbReference type="RefSeq" id="XP_030968395.1">
    <property type="nucleotide sequence ID" value="XM_031112535.1"/>
</dbReference>
<sequence length="94" mass="10934">MKWVEVTILRLCRHHGRCHSNPGYAVGLLMGNKNKRMEPSTEKKTDDEEVLRNKPDFHRKPWPTISNSAKDFVKKLLVKDPRARLTTAQALCMY</sequence>
<dbReference type="Gene3D" id="1.10.510.10">
    <property type="entry name" value="Transferase(Phosphotransferase) domain 1"/>
    <property type="match status" value="1"/>
</dbReference>
<dbReference type="KEGG" id="qlo:115967489"/>
<dbReference type="Gramene" id="QL05p009032:mrna">
    <property type="protein sequence ID" value="QL05p009032:mrna"/>
    <property type="gene ID" value="QL05p009032"/>
</dbReference>
<evidence type="ECO:0000313" key="8">
    <source>
        <dbReference type="EnsemblPlants" id="QL05p009032:mrna"/>
    </source>
</evidence>
<feature type="region of interest" description="Disordered" evidence="7">
    <location>
        <begin position="35"/>
        <end position="60"/>
    </location>
</feature>
<protein>
    <submittedName>
        <fullName evidence="8">Uncharacterized protein</fullName>
    </submittedName>
</protein>
<accession>A0A7N2LN39</accession>
<comment type="similarity">
    <text evidence="1">Belongs to the protein kinase superfamily. CAMK Ser/Thr protein kinase family. CaMK subfamily.</text>
</comment>
<keyword evidence="2" id="KW-0723">Serine/threonine-protein kinase</keyword>
<evidence type="ECO:0000256" key="3">
    <source>
        <dbReference type="ARBA" id="ARBA00022679"/>
    </source>
</evidence>
<proteinExistence type="inferred from homology"/>
<evidence type="ECO:0000313" key="9">
    <source>
        <dbReference type="Proteomes" id="UP000594261"/>
    </source>
</evidence>
<evidence type="ECO:0000256" key="6">
    <source>
        <dbReference type="ARBA" id="ARBA00022840"/>
    </source>
</evidence>
<dbReference type="InterPro" id="IPR011009">
    <property type="entry name" value="Kinase-like_dom_sf"/>
</dbReference>
<dbReference type="GO" id="GO:0004674">
    <property type="term" value="F:protein serine/threonine kinase activity"/>
    <property type="evidence" value="ECO:0007669"/>
    <property type="project" value="UniProtKB-KW"/>
</dbReference>
<evidence type="ECO:0000256" key="2">
    <source>
        <dbReference type="ARBA" id="ARBA00022527"/>
    </source>
</evidence>
<evidence type="ECO:0000256" key="5">
    <source>
        <dbReference type="ARBA" id="ARBA00022777"/>
    </source>
</evidence>